<dbReference type="AlphaFoldDB" id="A0A0Q4B9J9"/>
<reference evidence="1" key="1">
    <citation type="submission" date="2015-08" db="EMBL/GenBank/DDBJ databases">
        <title>Candidatus Bacteriodes Periocalifornicus.</title>
        <authorList>
            <person name="McLean J.S."/>
            <person name="Kelley S."/>
        </authorList>
    </citation>
    <scope>NUCLEOTIDE SEQUENCE [LARGE SCALE GENOMIC DNA]</scope>
    <source>
        <strain evidence="1">12B</strain>
    </source>
</reference>
<proteinExistence type="predicted"/>
<sequence length="190" mass="20675">MLRATVLVAGKEVTVTELPIPLKERYIAQALFTGYPLANGDAKYQKTRIIIPRETFKAGQYTGIRIPVYAYGLQQQGAWNATATLEPTLATTMSDLPKSVLDTTTWPSATLPVTYDSASHSLVLPTNVVKMSGDKNLLLTIYYRGGQQQGYGVKPAQKGYGMVDVAQLHGGGDAEVYNPVFPPPRRADRG</sequence>
<dbReference type="STRING" id="1702214.AL399_02660"/>
<protein>
    <submittedName>
        <fullName evidence="1">Uncharacterized protein</fullName>
    </submittedName>
</protein>
<comment type="caution">
    <text evidence="1">The sequence shown here is derived from an EMBL/GenBank/DDBJ whole genome shotgun (WGS) entry which is preliminary data.</text>
</comment>
<organism evidence="1 2">
    <name type="scientific">Candidatus [Bacteroides] periocalifornicus</name>
    <dbReference type="NCBI Taxonomy" id="1702214"/>
    <lineage>
        <taxon>Bacteria</taxon>
        <taxon>Pseudomonadati</taxon>
        <taxon>Bacteroidota</taxon>
    </lineage>
</organism>
<dbReference type="PATRIC" id="fig|1702214.3.peg.724"/>
<keyword evidence="2" id="KW-1185">Reference proteome</keyword>
<accession>A0A0Q4B9J9</accession>
<dbReference type="Proteomes" id="UP000054172">
    <property type="component" value="Unassembled WGS sequence"/>
</dbReference>
<gene>
    <name evidence="1" type="ORF">AL399_02660</name>
</gene>
<dbReference type="EMBL" id="LIIK01000008">
    <property type="protein sequence ID" value="KQM09287.1"/>
    <property type="molecule type" value="Genomic_DNA"/>
</dbReference>
<name>A0A0Q4B9J9_9BACT</name>
<evidence type="ECO:0000313" key="2">
    <source>
        <dbReference type="Proteomes" id="UP000054172"/>
    </source>
</evidence>
<evidence type="ECO:0000313" key="1">
    <source>
        <dbReference type="EMBL" id="KQM09287.1"/>
    </source>
</evidence>